<evidence type="ECO:0000313" key="2">
    <source>
        <dbReference type="Proteomes" id="UP001218218"/>
    </source>
</evidence>
<gene>
    <name evidence="1" type="ORF">DFH08DRAFT_820903</name>
</gene>
<dbReference type="EMBL" id="JARIHO010000064">
    <property type="protein sequence ID" value="KAJ7314930.1"/>
    <property type="molecule type" value="Genomic_DNA"/>
</dbReference>
<sequence length="453" mass="50508">MTGAMLCGSGMVYSSSSTCWVDSDDQPGRVDDTSTSQHSSSYDGGTGWLTYWGYTSSTGTTRKGCREECRGVYGRLCKSVGKVMGVDRTWVRQTQQAQWLQRQSHHQDEDVLQETARMTTVFTSTCWHRIWVVRMGQVDRTQAGQWILGLLCKGGWQTTYLWLGILSGSIWAGRQALTFSATDIQVFTHQAFLLVQFLDSPEILWGHHWIIQQAQPWFGHFGALEFPQSIASFNLRETKTFGASFSTAEISSKQNFSIAETHSEVLCFSKAERDYEKINPLPPHIFPDSESQLAIQTCLWLEGIQTLQAVSDSDTLILKTPVEVAARTLGFALIYSLTVEAPHIFTYSDSYASIMHRDRQCCALTSRHDWHADLVGLSDQEMSRAEPLGVAHLISQPLTTGVATMGPAVLARFTGLDIRNILRDLGIHHPASAVLSAAATHDFFNTWIISLEP</sequence>
<evidence type="ECO:0000313" key="1">
    <source>
        <dbReference type="EMBL" id="KAJ7314930.1"/>
    </source>
</evidence>
<proteinExistence type="predicted"/>
<name>A0AAD7EDJ6_9AGAR</name>
<organism evidence="1 2">
    <name type="scientific">Mycena albidolilacea</name>
    <dbReference type="NCBI Taxonomy" id="1033008"/>
    <lineage>
        <taxon>Eukaryota</taxon>
        <taxon>Fungi</taxon>
        <taxon>Dikarya</taxon>
        <taxon>Basidiomycota</taxon>
        <taxon>Agaricomycotina</taxon>
        <taxon>Agaricomycetes</taxon>
        <taxon>Agaricomycetidae</taxon>
        <taxon>Agaricales</taxon>
        <taxon>Marasmiineae</taxon>
        <taxon>Mycenaceae</taxon>
        <taxon>Mycena</taxon>
    </lineage>
</organism>
<comment type="caution">
    <text evidence="1">The sequence shown here is derived from an EMBL/GenBank/DDBJ whole genome shotgun (WGS) entry which is preliminary data.</text>
</comment>
<dbReference type="AlphaFoldDB" id="A0AAD7EDJ6"/>
<dbReference type="Proteomes" id="UP001218218">
    <property type="component" value="Unassembled WGS sequence"/>
</dbReference>
<reference evidence="1" key="1">
    <citation type="submission" date="2023-03" db="EMBL/GenBank/DDBJ databases">
        <title>Massive genome expansion in bonnet fungi (Mycena s.s.) driven by repeated elements and novel gene families across ecological guilds.</title>
        <authorList>
            <consortium name="Lawrence Berkeley National Laboratory"/>
            <person name="Harder C.B."/>
            <person name="Miyauchi S."/>
            <person name="Viragh M."/>
            <person name="Kuo A."/>
            <person name="Thoen E."/>
            <person name="Andreopoulos B."/>
            <person name="Lu D."/>
            <person name="Skrede I."/>
            <person name="Drula E."/>
            <person name="Henrissat B."/>
            <person name="Morin E."/>
            <person name="Kohler A."/>
            <person name="Barry K."/>
            <person name="LaButti K."/>
            <person name="Morin E."/>
            <person name="Salamov A."/>
            <person name="Lipzen A."/>
            <person name="Mereny Z."/>
            <person name="Hegedus B."/>
            <person name="Baldrian P."/>
            <person name="Stursova M."/>
            <person name="Weitz H."/>
            <person name="Taylor A."/>
            <person name="Grigoriev I.V."/>
            <person name="Nagy L.G."/>
            <person name="Martin F."/>
            <person name="Kauserud H."/>
        </authorList>
    </citation>
    <scope>NUCLEOTIDE SEQUENCE</scope>
    <source>
        <strain evidence="1">CBHHK002</strain>
    </source>
</reference>
<keyword evidence="2" id="KW-1185">Reference proteome</keyword>
<protein>
    <submittedName>
        <fullName evidence="1">Uncharacterized protein</fullName>
    </submittedName>
</protein>
<accession>A0AAD7EDJ6</accession>